<evidence type="ECO:0000313" key="2">
    <source>
        <dbReference type="EMBL" id="QNJ90943.1"/>
    </source>
</evidence>
<evidence type="ECO:0000256" key="1">
    <source>
        <dbReference type="SAM" id="MobiDB-lite"/>
    </source>
</evidence>
<proteinExistence type="predicted"/>
<evidence type="ECO:0000313" key="3">
    <source>
        <dbReference type="Proteomes" id="UP000515498"/>
    </source>
</evidence>
<accession>A0A7G8P9C7</accession>
<reference evidence="2 3" key="1">
    <citation type="submission" date="2020-07" db="EMBL/GenBank/DDBJ databases">
        <title>Draft genome sequence of four isobutane-metabolizing strains capable of cometabolically degrading diverse ether contaminants.</title>
        <authorList>
            <person name="Chen W."/>
            <person name="Faulkner N."/>
            <person name="Smith C."/>
            <person name="Hyman M."/>
        </authorList>
    </citation>
    <scope>NUCLEOTIDE SEQUENCE [LARGE SCALE GENOMIC DNA]</scope>
    <source>
        <strain evidence="2 3">2A</strain>
    </source>
</reference>
<protein>
    <submittedName>
        <fullName evidence="2">Uncharacterized protein</fullName>
    </submittedName>
</protein>
<dbReference type="Proteomes" id="UP000515498">
    <property type="component" value="Chromosome"/>
</dbReference>
<gene>
    <name evidence="2" type="ORF">HZU40_22245</name>
</gene>
<dbReference type="AlphaFoldDB" id="A0A7G8P9C7"/>
<dbReference type="KEGG" id="mflu:HZU40_22245"/>
<dbReference type="EMBL" id="CP059894">
    <property type="protein sequence ID" value="QNJ90943.1"/>
    <property type="molecule type" value="Genomic_DNA"/>
</dbReference>
<dbReference type="RefSeq" id="WP_187095819.1">
    <property type="nucleotide sequence ID" value="NZ_CP059894.1"/>
</dbReference>
<organism evidence="2 3">
    <name type="scientific">Mycolicibacterium fluoranthenivorans</name>
    <dbReference type="NCBI Taxonomy" id="258505"/>
    <lineage>
        <taxon>Bacteria</taxon>
        <taxon>Bacillati</taxon>
        <taxon>Actinomycetota</taxon>
        <taxon>Actinomycetes</taxon>
        <taxon>Mycobacteriales</taxon>
        <taxon>Mycobacteriaceae</taxon>
        <taxon>Mycolicibacterium</taxon>
    </lineage>
</organism>
<name>A0A7G8P9C7_9MYCO</name>
<sequence>MTETSTEQKSPETQPAELFEEVRESARTGQHAAAEALRKFSRTVDEAIPEAVQPLRTKIIDAAIDLADTLAAAQYQFNRKLIRSADRALTRSDDDQK</sequence>
<feature type="region of interest" description="Disordered" evidence="1">
    <location>
        <begin position="1"/>
        <end position="34"/>
    </location>
</feature>
<feature type="compositionally biased region" description="Polar residues" evidence="1">
    <location>
        <begin position="1"/>
        <end position="13"/>
    </location>
</feature>